<keyword evidence="5" id="KW-1185">Reference proteome</keyword>
<dbReference type="AlphaFoldDB" id="A0A940PA51"/>
<name>A0A940PA51_9ENTE</name>
<dbReference type="InterPro" id="IPR027994">
    <property type="entry name" value="WxL_dom"/>
</dbReference>
<evidence type="ECO:0000313" key="4">
    <source>
        <dbReference type="EMBL" id="MBP1040263.1"/>
    </source>
</evidence>
<evidence type="ECO:0000256" key="1">
    <source>
        <dbReference type="SAM" id="MobiDB-lite"/>
    </source>
</evidence>
<accession>A0A940PA51</accession>
<dbReference type="RefSeq" id="WP_209525155.1">
    <property type="nucleotide sequence ID" value="NZ_JAEEGA010000002.1"/>
</dbReference>
<sequence>MIKLSKLALISAVVLGGLYSTTVSASANTINGKADVEFLPADPTKPVDPTDPEDPDPKPVKPVDPEDPTPPVYPGGALRLNHIPTFQFGKNNIVSGDGNFNAYFETVIDEETNAKTKKASYVEVADETGSSKGWTVTVNSDGVFKSAKGNINAGITLTNASVRGILGMENKPEVAPTTQETIQIGYESLGNAEVMKADAGKGYNKWQVRWGHSDTAIKGDGDENRNPAVSLFVPKGQQVMADAKYTAKVVWTLQQGV</sequence>
<feature type="chain" id="PRO_5039117656" evidence="2">
    <location>
        <begin position="26"/>
        <end position="257"/>
    </location>
</feature>
<gene>
    <name evidence="4" type="ORF">I6N95_04470</name>
</gene>
<feature type="signal peptide" evidence="2">
    <location>
        <begin position="1"/>
        <end position="25"/>
    </location>
</feature>
<dbReference type="EMBL" id="JAEEGA010000002">
    <property type="protein sequence ID" value="MBP1040263.1"/>
    <property type="molecule type" value="Genomic_DNA"/>
</dbReference>
<feature type="region of interest" description="Disordered" evidence="1">
    <location>
        <begin position="37"/>
        <end position="75"/>
    </location>
</feature>
<evidence type="ECO:0000259" key="3">
    <source>
        <dbReference type="Pfam" id="PF13731"/>
    </source>
</evidence>
<organism evidence="4 5">
    <name type="scientific">Vagococcus allomyrinae</name>
    <dbReference type="NCBI Taxonomy" id="2794353"/>
    <lineage>
        <taxon>Bacteria</taxon>
        <taxon>Bacillati</taxon>
        <taxon>Bacillota</taxon>
        <taxon>Bacilli</taxon>
        <taxon>Lactobacillales</taxon>
        <taxon>Enterococcaceae</taxon>
        <taxon>Vagococcus</taxon>
    </lineage>
</organism>
<feature type="compositionally biased region" description="Basic and acidic residues" evidence="1">
    <location>
        <begin position="55"/>
        <end position="64"/>
    </location>
</feature>
<keyword evidence="2" id="KW-0732">Signal</keyword>
<comment type="caution">
    <text evidence="4">The sequence shown here is derived from an EMBL/GenBank/DDBJ whole genome shotgun (WGS) entry which is preliminary data.</text>
</comment>
<reference evidence="4" key="1">
    <citation type="submission" date="2020-12" db="EMBL/GenBank/DDBJ databases">
        <title>Vagococcus allomyrinae sp. nov. and Enterococcus lavae sp. nov., isolated from the larvae of Allomyrina dichotoma.</title>
        <authorList>
            <person name="Lee S.D."/>
        </authorList>
    </citation>
    <scope>NUCLEOTIDE SEQUENCE</scope>
    <source>
        <strain evidence="4">BWB3-3</strain>
    </source>
</reference>
<protein>
    <submittedName>
        <fullName evidence="4">WxL domain-containing protein</fullName>
    </submittedName>
</protein>
<evidence type="ECO:0000313" key="5">
    <source>
        <dbReference type="Proteomes" id="UP000674938"/>
    </source>
</evidence>
<evidence type="ECO:0000256" key="2">
    <source>
        <dbReference type="SAM" id="SignalP"/>
    </source>
</evidence>
<feature type="domain" description="WxL" evidence="3">
    <location>
        <begin position="27"/>
        <end position="255"/>
    </location>
</feature>
<dbReference type="Proteomes" id="UP000674938">
    <property type="component" value="Unassembled WGS sequence"/>
</dbReference>
<proteinExistence type="predicted"/>
<dbReference type="Pfam" id="PF13731">
    <property type="entry name" value="WxL"/>
    <property type="match status" value="1"/>
</dbReference>